<comment type="caution">
    <text evidence="2">The sequence shown here is derived from an EMBL/GenBank/DDBJ whole genome shotgun (WGS) entry which is preliminary data.</text>
</comment>
<protein>
    <recommendedName>
        <fullName evidence="4">Lipoprotein</fullName>
    </recommendedName>
</protein>
<dbReference type="PANTHER" id="PTHR39335">
    <property type="entry name" value="BLL4220 PROTEIN"/>
    <property type="match status" value="1"/>
</dbReference>
<feature type="signal peptide" evidence="1">
    <location>
        <begin position="1"/>
        <end position="23"/>
    </location>
</feature>
<organism evidence="2 3">
    <name type="scientific">Domibacillus mangrovi</name>
    <dbReference type="NCBI Taxonomy" id="1714354"/>
    <lineage>
        <taxon>Bacteria</taxon>
        <taxon>Bacillati</taxon>
        <taxon>Bacillota</taxon>
        <taxon>Bacilli</taxon>
        <taxon>Bacillales</taxon>
        <taxon>Bacillaceae</taxon>
        <taxon>Domibacillus</taxon>
    </lineage>
</organism>
<evidence type="ECO:0000313" key="3">
    <source>
        <dbReference type="Proteomes" id="UP000186524"/>
    </source>
</evidence>
<dbReference type="PROSITE" id="PS51257">
    <property type="entry name" value="PROKAR_LIPOPROTEIN"/>
    <property type="match status" value="1"/>
</dbReference>
<accession>A0A1Q5P5G4</accession>
<sequence length="163" mass="18376">MIFMRKKWVYVFLFILLGGCQPAETPKNMSAPMNEPGEAAQNPATPLKVMKKEETGQYLADSAGMTLYYYMNDKKGASACTNHCLDEWPPFYIGSSKVPEGFSESDFGVITRSDTGKKQTTYKGYPLYYFSRDQMAGQTNGYSADDKWYTVNNTIDKTALNEK</sequence>
<evidence type="ECO:0000313" key="2">
    <source>
        <dbReference type="EMBL" id="OKL37474.1"/>
    </source>
</evidence>
<reference evidence="2 3" key="1">
    <citation type="submission" date="2016-12" db="EMBL/GenBank/DDBJ databases">
        <title>Domibacillus sp. SAOS 44 whole genome sequencing.</title>
        <authorList>
            <person name="Verma A."/>
            <person name="Krishnamurthi S."/>
        </authorList>
    </citation>
    <scope>NUCLEOTIDE SEQUENCE [LARGE SCALE GENOMIC DNA]</scope>
    <source>
        <strain evidence="2 3">SAOS 44</strain>
    </source>
</reference>
<dbReference type="Pfam" id="PF03640">
    <property type="entry name" value="Lipoprotein_15"/>
    <property type="match status" value="2"/>
</dbReference>
<dbReference type="InterPro" id="IPR005297">
    <property type="entry name" value="Lipoprotein_repeat"/>
</dbReference>
<dbReference type="PANTHER" id="PTHR39335:SF1">
    <property type="entry name" value="BLL4220 PROTEIN"/>
    <property type="match status" value="1"/>
</dbReference>
<keyword evidence="3" id="KW-1185">Reference proteome</keyword>
<evidence type="ECO:0000256" key="1">
    <source>
        <dbReference type="SAM" id="SignalP"/>
    </source>
</evidence>
<name>A0A1Q5P5G4_9BACI</name>
<gene>
    <name evidence="2" type="ORF">BLL40_03965</name>
</gene>
<dbReference type="GO" id="GO:0043448">
    <property type="term" value="P:alkane catabolic process"/>
    <property type="evidence" value="ECO:0007669"/>
    <property type="project" value="TreeGrafter"/>
</dbReference>
<dbReference type="AlphaFoldDB" id="A0A1Q5P5G4"/>
<feature type="chain" id="PRO_5038750859" description="Lipoprotein" evidence="1">
    <location>
        <begin position="24"/>
        <end position="163"/>
    </location>
</feature>
<dbReference type="EMBL" id="MRWQ01000004">
    <property type="protein sequence ID" value="OKL37474.1"/>
    <property type="molecule type" value="Genomic_DNA"/>
</dbReference>
<proteinExistence type="predicted"/>
<keyword evidence="1" id="KW-0732">Signal</keyword>
<evidence type="ECO:0008006" key="4">
    <source>
        <dbReference type="Google" id="ProtNLM"/>
    </source>
</evidence>
<dbReference type="STRING" id="1714354.BLL40_03965"/>
<dbReference type="Proteomes" id="UP000186524">
    <property type="component" value="Unassembled WGS sequence"/>
</dbReference>